<name>A0A7R8WB00_9CRUS</name>
<proteinExistence type="predicted"/>
<evidence type="ECO:0000313" key="1">
    <source>
        <dbReference type="EMBL" id="CAD7227069.1"/>
    </source>
</evidence>
<protein>
    <submittedName>
        <fullName evidence="1">Uncharacterized protein</fullName>
    </submittedName>
</protein>
<sequence length="227" mass="24802">MMDLGGLWGSPHPVTLSSVDRLRTCCVGGTMAVLNLQFSFLCALLVSVSGKEAKAPTREYERVRQSAESVEATEEVVDGRDEATCSVDGSWSIPDYGEIAIDLDCPYGCFPLGDIDVTAITLNHQWNQDLELWLEKDGVRVQIKSTYAPCSDMRLTYSDVHIDDQGTGGRLDQQCGEVSSPPAYQPTDVLWQGLQGVSGCGTWTLIAKDVQELDVGSIFGIALRYRD</sequence>
<accession>A0A7R8WB00</accession>
<dbReference type="AlphaFoldDB" id="A0A7R8WB00"/>
<gene>
    <name evidence="1" type="ORF">CTOB1V02_LOCUS4978</name>
</gene>
<reference evidence="1" key="1">
    <citation type="submission" date="2020-11" db="EMBL/GenBank/DDBJ databases">
        <authorList>
            <person name="Tran Van P."/>
        </authorList>
    </citation>
    <scope>NUCLEOTIDE SEQUENCE</scope>
</reference>
<dbReference type="EMBL" id="OB661024">
    <property type="protein sequence ID" value="CAD7227069.1"/>
    <property type="molecule type" value="Genomic_DNA"/>
</dbReference>
<organism evidence="1">
    <name type="scientific">Cyprideis torosa</name>
    <dbReference type="NCBI Taxonomy" id="163714"/>
    <lineage>
        <taxon>Eukaryota</taxon>
        <taxon>Metazoa</taxon>
        <taxon>Ecdysozoa</taxon>
        <taxon>Arthropoda</taxon>
        <taxon>Crustacea</taxon>
        <taxon>Oligostraca</taxon>
        <taxon>Ostracoda</taxon>
        <taxon>Podocopa</taxon>
        <taxon>Podocopida</taxon>
        <taxon>Cytherocopina</taxon>
        <taxon>Cytheroidea</taxon>
        <taxon>Cytherideidae</taxon>
        <taxon>Cyprideis</taxon>
    </lineage>
</organism>
<dbReference type="Gene3D" id="2.60.120.260">
    <property type="entry name" value="Galactose-binding domain-like"/>
    <property type="match status" value="1"/>
</dbReference>